<evidence type="ECO:0000313" key="3">
    <source>
        <dbReference type="Proteomes" id="UP001160334"/>
    </source>
</evidence>
<organism evidence="2 3">
    <name type="scientific">Prescottella agglutinans</name>
    <dbReference type="NCBI Taxonomy" id="1644129"/>
    <lineage>
        <taxon>Bacteria</taxon>
        <taxon>Bacillati</taxon>
        <taxon>Actinomycetota</taxon>
        <taxon>Actinomycetes</taxon>
        <taxon>Mycobacteriales</taxon>
        <taxon>Nocardiaceae</taxon>
        <taxon>Prescottella</taxon>
    </lineage>
</organism>
<dbReference type="RefSeq" id="WP_280758937.1">
    <property type="nucleotide sequence ID" value="NZ_JARXVC010000002.1"/>
</dbReference>
<reference evidence="2 3" key="1">
    <citation type="submission" date="2023-04" db="EMBL/GenBank/DDBJ databases">
        <title>Forest soil microbial communities from Buena Vista Peninsula, Colon Province, Panama.</title>
        <authorList>
            <person name="Bouskill N."/>
        </authorList>
    </citation>
    <scope>NUCLEOTIDE SEQUENCE [LARGE SCALE GENOMIC DNA]</scope>
    <source>
        <strain evidence="2 3">CFH S0262</strain>
    </source>
</reference>
<evidence type="ECO:0008006" key="4">
    <source>
        <dbReference type="Google" id="ProtNLM"/>
    </source>
</evidence>
<gene>
    <name evidence="2" type="ORF">M2280_000746</name>
</gene>
<evidence type="ECO:0000256" key="1">
    <source>
        <dbReference type="SAM" id="MobiDB-lite"/>
    </source>
</evidence>
<accession>A0ABT6M5F6</accession>
<protein>
    <recommendedName>
        <fullName evidence="4">DUF2635 domain-containing protein</fullName>
    </recommendedName>
</protein>
<sequence length="94" mass="10380">MTSIRVRAEQTTVDWERGSEFDVERTPFVDRLIADGRLTTIGGRDEPTAESEALGIDPDLPFVPDDGAPPDAPESEEADKPATRRRRVAKEDDA</sequence>
<comment type="caution">
    <text evidence="2">The sequence shown here is derived from an EMBL/GenBank/DDBJ whole genome shotgun (WGS) entry which is preliminary data.</text>
</comment>
<proteinExistence type="predicted"/>
<name>A0ABT6M5F6_9NOCA</name>
<evidence type="ECO:0000313" key="2">
    <source>
        <dbReference type="EMBL" id="MDH6279537.1"/>
    </source>
</evidence>
<dbReference type="Proteomes" id="UP001160334">
    <property type="component" value="Unassembled WGS sequence"/>
</dbReference>
<keyword evidence="3" id="KW-1185">Reference proteome</keyword>
<dbReference type="EMBL" id="JARXVC010000002">
    <property type="protein sequence ID" value="MDH6279537.1"/>
    <property type="molecule type" value="Genomic_DNA"/>
</dbReference>
<feature type="region of interest" description="Disordered" evidence="1">
    <location>
        <begin position="40"/>
        <end position="94"/>
    </location>
</feature>